<dbReference type="Proteomes" id="UP000800092">
    <property type="component" value="Unassembled WGS sequence"/>
</dbReference>
<dbReference type="AlphaFoldDB" id="A0A6A6GWD2"/>
<protein>
    <submittedName>
        <fullName evidence="1">Uncharacterized protein</fullName>
    </submittedName>
</protein>
<evidence type="ECO:0000313" key="2">
    <source>
        <dbReference type="Proteomes" id="UP000800092"/>
    </source>
</evidence>
<evidence type="ECO:0000313" key="1">
    <source>
        <dbReference type="EMBL" id="KAF2229891.1"/>
    </source>
</evidence>
<dbReference type="OrthoDB" id="2740448at2759"/>
<keyword evidence="2" id="KW-1185">Reference proteome</keyword>
<gene>
    <name evidence="1" type="ORF">EV356DRAFT_580437</name>
</gene>
<accession>A0A6A6GWD2</accession>
<organism evidence="1 2">
    <name type="scientific">Viridothelium virens</name>
    <name type="common">Speckled blister lichen</name>
    <name type="synonym">Trypethelium virens</name>
    <dbReference type="NCBI Taxonomy" id="1048519"/>
    <lineage>
        <taxon>Eukaryota</taxon>
        <taxon>Fungi</taxon>
        <taxon>Dikarya</taxon>
        <taxon>Ascomycota</taxon>
        <taxon>Pezizomycotina</taxon>
        <taxon>Dothideomycetes</taxon>
        <taxon>Dothideomycetes incertae sedis</taxon>
        <taxon>Trypetheliales</taxon>
        <taxon>Trypetheliaceae</taxon>
        <taxon>Viridothelium</taxon>
    </lineage>
</organism>
<sequence length="152" mass="16834">MTSNDVDTYTEGPIRDIQSDERVALDLGGGKQEIISKSDLLGLISAEFENGKDLTSIKVHSNSADGKDTQIQLHQHIWQTSLLTGPWKAEFESIWNKYIAIISSQAIPIEELQKLPGWKESVINFLDDLSTFASNEAAQRRLGNTNNAFSLG</sequence>
<dbReference type="EMBL" id="ML991851">
    <property type="protein sequence ID" value="KAF2229891.1"/>
    <property type="molecule type" value="Genomic_DNA"/>
</dbReference>
<proteinExistence type="predicted"/>
<name>A0A6A6GWD2_VIRVR</name>
<reference evidence="1" key="1">
    <citation type="journal article" date="2020" name="Stud. Mycol.">
        <title>101 Dothideomycetes genomes: a test case for predicting lifestyles and emergence of pathogens.</title>
        <authorList>
            <person name="Haridas S."/>
            <person name="Albert R."/>
            <person name="Binder M."/>
            <person name="Bloem J."/>
            <person name="Labutti K."/>
            <person name="Salamov A."/>
            <person name="Andreopoulos B."/>
            <person name="Baker S."/>
            <person name="Barry K."/>
            <person name="Bills G."/>
            <person name="Bluhm B."/>
            <person name="Cannon C."/>
            <person name="Castanera R."/>
            <person name="Culley D."/>
            <person name="Daum C."/>
            <person name="Ezra D."/>
            <person name="Gonzalez J."/>
            <person name="Henrissat B."/>
            <person name="Kuo A."/>
            <person name="Liang C."/>
            <person name="Lipzen A."/>
            <person name="Lutzoni F."/>
            <person name="Magnuson J."/>
            <person name="Mondo S."/>
            <person name="Nolan M."/>
            <person name="Ohm R."/>
            <person name="Pangilinan J."/>
            <person name="Park H.-J."/>
            <person name="Ramirez L."/>
            <person name="Alfaro M."/>
            <person name="Sun H."/>
            <person name="Tritt A."/>
            <person name="Yoshinaga Y."/>
            <person name="Zwiers L.-H."/>
            <person name="Turgeon B."/>
            <person name="Goodwin S."/>
            <person name="Spatafora J."/>
            <person name="Crous P."/>
            <person name="Grigoriev I."/>
        </authorList>
    </citation>
    <scope>NUCLEOTIDE SEQUENCE</scope>
    <source>
        <strain evidence="1">Tuck. ex Michener</strain>
    </source>
</reference>